<evidence type="ECO:0000313" key="4">
    <source>
        <dbReference type="Proteomes" id="UP001151081"/>
    </source>
</evidence>
<keyword evidence="2" id="KW-1133">Transmembrane helix</keyword>
<sequence length="333" mass="34879">MIRSTISEAARRGARFRPAVACVTWAIVSGAATAHAEPVKSDPAAAEALFKAGRDLVKKGDYAAGCPKFEAALALNPSAGTMLNIARCHEHDGKLATAWEDYHRARTLNRETAGDARKRELDDIANQGIKDLEPRLPRLKVVVTAPPAGIEVSRDGKDLPSGAWGEALPVDPGKHEVSARAPGRKPRTFEVTLEEGKTSTVEIALEVDTTPPSKGGVPVWAWIVGGAGLALVGVSAYFVYDDLAAIDALQKNCDVSYNGTYCASGYDYQADNRRKSLDFGLALGLGSAGVLALGAAIYGIATAPRSKPAESQGVAVTPWVGPGAAGASIFGRF</sequence>
<dbReference type="InterPro" id="IPR011990">
    <property type="entry name" value="TPR-like_helical_dom_sf"/>
</dbReference>
<gene>
    <name evidence="3" type="ORF">KEG57_28415</name>
</gene>
<evidence type="ECO:0000256" key="1">
    <source>
        <dbReference type="PROSITE-ProRule" id="PRU00339"/>
    </source>
</evidence>
<comment type="caution">
    <text evidence="3">The sequence shown here is derived from an EMBL/GenBank/DDBJ whole genome shotgun (WGS) entry which is preliminary data.</text>
</comment>
<keyword evidence="1" id="KW-0802">TPR repeat</keyword>
<evidence type="ECO:0000313" key="3">
    <source>
        <dbReference type="EMBL" id="MDC3984464.1"/>
    </source>
</evidence>
<accession>A0A9X3X648</accession>
<organism evidence="3 4">
    <name type="scientific">Polyangium jinanense</name>
    <dbReference type="NCBI Taxonomy" id="2829994"/>
    <lineage>
        <taxon>Bacteria</taxon>
        <taxon>Pseudomonadati</taxon>
        <taxon>Myxococcota</taxon>
        <taxon>Polyangia</taxon>
        <taxon>Polyangiales</taxon>
        <taxon>Polyangiaceae</taxon>
        <taxon>Polyangium</taxon>
    </lineage>
</organism>
<protein>
    <recommendedName>
        <fullName evidence="5">Tetratricopeptide repeat protein</fullName>
    </recommendedName>
</protein>
<dbReference type="InterPro" id="IPR019734">
    <property type="entry name" value="TPR_rpt"/>
</dbReference>
<dbReference type="Gene3D" id="1.25.40.10">
    <property type="entry name" value="Tetratricopeptide repeat domain"/>
    <property type="match status" value="1"/>
</dbReference>
<dbReference type="AlphaFoldDB" id="A0A9X3X648"/>
<keyword evidence="4" id="KW-1185">Reference proteome</keyword>
<keyword evidence="2" id="KW-0812">Transmembrane</keyword>
<proteinExistence type="predicted"/>
<keyword evidence="2" id="KW-0472">Membrane</keyword>
<dbReference type="RefSeq" id="WP_272458970.1">
    <property type="nucleotide sequence ID" value="NZ_JAGTJJ010000021.1"/>
</dbReference>
<dbReference type="Proteomes" id="UP001151081">
    <property type="component" value="Unassembled WGS sequence"/>
</dbReference>
<feature type="transmembrane region" description="Helical" evidence="2">
    <location>
        <begin position="279"/>
        <end position="301"/>
    </location>
</feature>
<evidence type="ECO:0008006" key="5">
    <source>
        <dbReference type="Google" id="ProtNLM"/>
    </source>
</evidence>
<dbReference type="EMBL" id="JAGTJJ010000021">
    <property type="protein sequence ID" value="MDC3984464.1"/>
    <property type="molecule type" value="Genomic_DNA"/>
</dbReference>
<reference evidence="3 4" key="1">
    <citation type="submission" date="2021-04" db="EMBL/GenBank/DDBJ databases">
        <title>Genome analysis of Polyangium sp.</title>
        <authorList>
            <person name="Li Y."/>
            <person name="Wang J."/>
        </authorList>
    </citation>
    <scope>NUCLEOTIDE SEQUENCE [LARGE SCALE GENOMIC DNA]</scope>
    <source>
        <strain evidence="3 4">SDU14</strain>
    </source>
</reference>
<feature type="transmembrane region" description="Helical" evidence="2">
    <location>
        <begin position="219"/>
        <end position="240"/>
    </location>
</feature>
<evidence type="ECO:0000256" key="2">
    <source>
        <dbReference type="SAM" id="Phobius"/>
    </source>
</evidence>
<feature type="repeat" description="TPR" evidence="1">
    <location>
        <begin position="46"/>
        <end position="79"/>
    </location>
</feature>
<dbReference type="PROSITE" id="PS50005">
    <property type="entry name" value="TPR"/>
    <property type="match status" value="1"/>
</dbReference>
<dbReference type="SUPFAM" id="SSF48452">
    <property type="entry name" value="TPR-like"/>
    <property type="match status" value="1"/>
</dbReference>
<name>A0A9X3X648_9BACT</name>